<reference evidence="3" key="1">
    <citation type="submission" date="2021-06" db="EMBL/GenBank/DDBJ databases">
        <authorList>
            <person name="Kallberg Y."/>
            <person name="Tangrot J."/>
            <person name="Rosling A."/>
        </authorList>
    </citation>
    <scope>NUCLEOTIDE SEQUENCE</scope>
    <source>
        <strain evidence="3">CL551</strain>
    </source>
</reference>
<dbReference type="Proteomes" id="UP000789342">
    <property type="component" value="Unassembled WGS sequence"/>
</dbReference>
<sequence>MNTKTCSYTTLPTVITISLFFIFCKAIEFQETQPGLQIYNLKTYGDGTVLVNMINPINGNCTQPSLYFRLIHPNGTLESINLNVTAIIPDFNFCRVDVNGISRYYMDFHPLMSQYIFVTYLDSEISSSASVYGILISWKGEIISSNYLSAASATNDSKVLPPGEIHFSRTTGSIGLLYTAAQPVSGDIWWSLYSMPTTTNDRRMTLQRSGVAQNNGGNKVKYVAFPTASGEYCLVVARSFNLIKSSNDSEVLSVDLTLEEHLKIYANFISSLEIGNIVPILLYSSPVQNLDFFEINCDTEYSGLGNMCQFYFVQNALNIYDYSLKITFLSTGAVDTLVTNKLDFNVTGQSIFTRNFTVLDIWRPSTDLRRRLKISNCLRPLPQPFQVNSTGDLYGIQPNNSIVYAQQLDTSSWSLESARIPNISMSDGTSIYFLPDFIVSTYPPIGGLIPLRLNSINITYKQPVTFSTGNIKVFQLSGAYGESLLRQAYSASSGYCNQTTDFLTITCQVLGSTFNQPDATYYVVVESDFVRINSTSEPLLGILEMVWRFTTDISPTEGLDVTTRSVVRLNTLGSEIFENLTNSEKTLFIDQLNYELSVTVPVNSSRLSNRYIYQRDPRVSDIQVLLPLTITNAAPNTTEEGSKLIAQDIDALIKSMNITLISKKSYAHFLDSSFGVSLAHDLWQDYRYVIIAFIASILLLTLLFLIIHFRNSSAVVGPVLKFLLSLLNLVMNLLFTLYYARAVKSLYLPSLIILIGMMTLREAFGLFLIRREIDRNSKLHNWWKKHRFIVSFFTSLSFVDIYSLEVLSSQITSSQKLHAPFSPTIRGWIYWVEFIAFFTNDVTLFVIQIIYYIYTLHLDILPFLCFISSSAVIIFNILWRTNHLTLYCRRKKDNHGDPREVGRRDEHDSKGKKPYIIFDNSSINETSSNESLDNQRGTSKGPVVEKSATVSDPL</sequence>
<keyword evidence="4" id="KW-1185">Reference proteome</keyword>
<keyword evidence="2" id="KW-0812">Transmembrane</keyword>
<feature type="transmembrane region" description="Helical" evidence="2">
    <location>
        <begin position="746"/>
        <end position="768"/>
    </location>
</feature>
<accession>A0A9N8V5A0</accession>
<name>A0A9N8V5A0_9GLOM</name>
<comment type="caution">
    <text evidence="3">The sequence shown here is derived from an EMBL/GenBank/DDBJ whole genome shotgun (WGS) entry which is preliminary data.</text>
</comment>
<feature type="transmembrane region" description="Helical" evidence="2">
    <location>
        <begin position="686"/>
        <end position="707"/>
    </location>
</feature>
<evidence type="ECO:0000313" key="3">
    <source>
        <dbReference type="EMBL" id="CAG8444121.1"/>
    </source>
</evidence>
<evidence type="ECO:0000256" key="2">
    <source>
        <dbReference type="SAM" id="Phobius"/>
    </source>
</evidence>
<keyword evidence="2" id="KW-0472">Membrane</keyword>
<dbReference type="EMBL" id="CAJVPV010000132">
    <property type="protein sequence ID" value="CAG8444121.1"/>
    <property type="molecule type" value="Genomic_DNA"/>
</dbReference>
<protein>
    <submittedName>
        <fullName evidence="3">4447_t:CDS:1</fullName>
    </submittedName>
</protein>
<evidence type="ECO:0000256" key="1">
    <source>
        <dbReference type="SAM" id="MobiDB-lite"/>
    </source>
</evidence>
<feature type="transmembrane region" description="Helical" evidence="2">
    <location>
        <begin position="860"/>
        <end position="879"/>
    </location>
</feature>
<proteinExistence type="predicted"/>
<dbReference type="AlphaFoldDB" id="A0A9N8V5A0"/>
<keyword evidence="2" id="KW-1133">Transmembrane helix</keyword>
<organism evidence="3 4">
    <name type="scientific">Acaulospora morrowiae</name>
    <dbReference type="NCBI Taxonomy" id="94023"/>
    <lineage>
        <taxon>Eukaryota</taxon>
        <taxon>Fungi</taxon>
        <taxon>Fungi incertae sedis</taxon>
        <taxon>Mucoromycota</taxon>
        <taxon>Glomeromycotina</taxon>
        <taxon>Glomeromycetes</taxon>
        <taxon>Diversisporales</taxon>
        <taxon>Acaulosporaceae</taxon>
        <taxon>Acaulospora</taxon>
    </lineage>
</organism>
<feature type="region of interest" description="Disordered" evidence="1">
    <location>
        <begin position="894"/>
        <end position="954"/>
    </location>
</feature>
<feature type="transmembrane region" description="Helical" evidence="2">
    <location>
        <begin position="719"/>
        <end position="740"/>
    </location>
</feature>
<feature type="compositionally biased region" description="Low complexity" evidence="1">
    <location>
        <begin position="920"/>
        <end position="931"/>
    </location>
</feature>
<feature type="compositionally biased region" description="Basic and acidic residues" evidence="1">
    <location>
        <begin position="894"/>
        <end position="911"/>
    </location>
</feature>
<dbReference type="OrthoDB" id="2409094at2759"/>
<evidence type="ECO:0000313" key="4">
    <source>
        <dbReference type="Proteomes" id="UP000789342"/>
    </source>
</evidence>
<gene>
    <name evidence="3" type="ORF">AMORRO_LOCUS496</name>
</gene>
<feature type="transmembrane region" description="Helical" evidence="2">
    <location>
        <begin position="828"/>
        <end position="853"/>
    </location>
</feature>